<dbReference type="Proteomes" id="UP000031166">
    <property type="component" value="Unassembled WGS sequence"/>
</dbReference>
<dbReference type="EMBL" id="JWSY01000049">
    <property type="protein sequence ID" value="KIC54098.1"/>
    <property type="molecule type" value="Genomic_DNA"/>
</dbReference>
<protein>
    <submittedName>
        <fullName evidence="1">Uncharacterized protein</fullName>
    </submittedName>
</protein>
<evidence type="ECO:0000313" key="2">
    <source>
        <dbReference type="Proteomes" id="UP000031166"/>
    </source>
</evidence>
<dbReference type="AlphaFoldDB" id="A0A0B4DIH7"/>
<evidence type="ECO:0000313" key="1">
    <source>
        <dbReference type="EMBL" id="KIC54098.1"/>
    </source>
</evidence>
<organism evidence="1 2">
    <name type="scientific">Brevundimonas nasdae</name>
    <dbReference type="NCBI Taxonomy" id="172043"/>
    <lineage>
        <taxon>Bacteria</taxon>
        <taxon>Pseudomonadati</taxon>
        <taxon>Pseudomonadota</taxon>
        <taxon>Alphaproteobacteria</taxon>
        <taxon>Caulobacterales</taxon>
        <taxon>Caulobacteraceae</taxon>
        <taxon>Brevundimonas</taxon>
    </lineage>
</organism>
<accession>A0A0B4DIH7</accession>
<sequence>MTDCDAPLSVNVAAEVSWLIDHLSRTRPDTFSRFSFVDLDGRVWIDRMPDDSGRFIFWHLFCDPLDGGDEEKVLALTFEYQTGMRVMSQDTENLFWWAMWLASFRASKTAE</sequence>
<comment type="caution">
    <text evidence="1">The sequence shown here is derived from an EMBL/GenBank/DDBJ whole genome shotgun (WGS) entry which is preliminary data.</text>
</comment>
<name>A0A0B4DIH7_9CAUL</name>
<proteinExistence type="predicted"/>
<reference evidence="1 2" key="1">
    <citation type="submission" date="2014-12" db="EMBL/GenBank/DDBJ databases">
        <title>Genome sequencing of Brevundimonas nasdae TPW30.</title>
        <authorList>
            <person name="Tan P.W."/>
            <person name="Chan K.-G."/>
        </authorList>
    </citation>
    <scope>NUCLEOTIDE SEQUENCE [LARGE SCALE GENOMIC DNA]</scope>
    <source>
        <strain evidence="1 2">TPW30</strain>
    </source>
</reference>
<gene>
    <name evidence="1" type="ORF">RM53_16060</name>
</gene>